<feature type="transmembrane region" description="Helical" evidence="2">
    <location>
        <begin position="193"/>
        <end position="212"/>
    </location>
</feature>
<feature type="transmembrane region" description="Helical" evidence="2">
    <location>
        <begin position="52"/>
        <end position="70"/>
    </location>
</feature>
<dbReference type="InterPro" id="IPR002528">
    <property type="entry name" value="MATE_fam"/>
</dbReference>
<feature type="transmembrane region" description="Helical" evidence="2">
    <location>
        <begin position="364"/>
        <end position="385"/>
    </location>
</feature>
<evidence type="ECO:0000313" key="3">
    <source>
        <dbReference type="EMBL" id="SEP61508.1"/>
    </source>
</evidence>
<dbReference type="PANTHER" id="PTHR43298:SF2">
    <property type="entry name" value="FMN_FAD EXPORTER YEEO-RELATED"/>
    <property type="match status" value="1"/>
</dbReference>
<feature type="transmembrane region" description="Helical" evidence="2">
    <location>
        <begin position="392"/>
        <end position="413"/>
    </location>
</feature>
<gene>
    <name evidence="3" type="ORF">SAMN05216230_10174</name>
</gene>
<dbReference type="Proteomes" id="UP000199221">
    <property type="component" value="Unassembled WGS sequence"/>
</dbReference>
<name>A0A1H8ZCP4_9PSED</name>
<dbReference type="RefSeq" id="WP_094009940.1">
    <property type="nucleotide sequence ID" value="NZ_FOEQ01000001.1"/>
</dbReference>
<evidence type="ECO:0000313" key="4">
    <source>
        <dbReference type="Proteomes" id="UP000199221"/>
    </source>
</evidence>
<reference evidence="3 4" key="1">
    <citation type="submission" date="2016-10" db="EMBL/GenBank/DDBJ databases">
        <authorList>
            <person name="de Groot N.N."/>
        </authorList>
    </citation>
    <scope>NUCLEOTIDE SEQUENCE [LARGE SCALE GENOMIC DNA]</scope>
    <source>
        <strain evidence="3 4">LMG 27941</strain>
    </source>
</reference>
<protein>
    <submittedName>
        <fullName evidence="3">Multidrug resistance protein, MATE family</fullName>
    </submittedName>
</protein>
<keyword evidence="2" id="KW-0472">Membrane</keyword>
<feature type="transmembrane region" description="Helical" evidence="2">
    <location>
        <begin position="316"/>
        <end position="337"/>
    </location>
</feature>
<accession>A0A1H8ZCP4</accession>
<feature type="transmembrane region" description="Helical" evidence="2">
    <location>
        <begin position="131"/>
        <end position="155"/>
    </location>
</feature>
<feature type="transmembrane region" description="Helical" evidence="2">
    <location>
        <begin position="283"/>
        <end position="304"/>
    </location>
</feature>
<organism evidence="3 4">
    <name type="scientific">Pseudomonas soli</name>
    <dbReference type="NCBI Taxonomy" id="1306993"/>
    <lineage>
        <taxon>Bacteria</taxon>
        <taxon>Pseudomonadati</taxon>
        <taxon>Pseudomonadota</taxon>
        <taxon>Gammaproteobacteria</taxon>
        <taxon>Pseudomonadales</taxon>
        <taxon>Pseudomonadaceae</taxon>
        <taxon>Pseudomonas</taxon>
    </lineage>
</organism>
<keyword evidence="2" id="KW-1133">Transmembrane helix</keyword>
<dbReference type="AlphaFoldDB" id="A0A1H8ZCP4"/>
<dbReference type="Pfam" id="PF01554">
    <property type="entry name" value="MatE"/>
    <property type="match status" value="2"/>
</dbReference>
<dbReference type="InterPro" id="IPR050222">
    <property type="entry name" value="MATE_MdtK"/>
</dbReference>
<feature type="transmembrane region" description="Helical" evidence="2">
    <location>
        <begin position="419"/>
        <end position="441"/>
    </location>
</feature>
<dbReference type="GO" id="GO:0042910">
    <property type="term" value="F:xenobiotic transmembrane transporter activity"/>
    <property type="evidence" value="ECO:0007669"/>
    <property type="project" value="InterPro"/>
</dbReference>
<dbReference type="GO" id="GO:0005886">
    <property type="term" value="C:plasma membrane"/>
    <property type="evidence" value="ECO:0007669"/>
    <property type="project" value="TreeGrafter"/>
</dbReference>
<feature type="transmembrane region" description="Helical" evidence="2">
    <location>
        <begin position="12"/>
        <end position="32"/>
    </location>
</feature>
<dbReference type="PANTHER" id="PTHR43298">
    <property type="entry name" value="MULTIDRUG RESISTANCE PROTEIN NORM-RELATED"/>
    <property type="match status" value="1"/>
</dbReference>
<feature type="transmembrane region" description="Helical" evidence="2">
    <location>
        <begin position="91"/>
        <end position="111"/>
    </location>
</feature>
<proteinExistence type="predicted"/>
<dbReference type="EMBL" id="FOEQ01000001">
    <property type="protein sequence ID" value="SEP61508.1"/>
    <property type="molecule type" value="Genomic_DNA"/>
</dbReference>
<keyword evidence="1" id="KW-0813">Transport</keyword>
<evidence type="ECO:0000256" key="1">
    <source>
        <dbReference type="ARBA" id="ARBA00022448"/>
    </source>
</evidence>
<feature type="transmembrane region" description="Helical" evidence="2">
    <location>
        <begin position="162"/>
        <end position="181"/>
    </location>
</feature>
<sequence length="466" mass="50020">MRHWFDSGVAKRIFTVSFPLMGTMVGNLLMMLVDRLCLAHYSQDTLAASGPAVFTSMAIIAFFCSTVGVARSFIAQAHGRSGPSAASREAALGLLLGMACGALLFIAAPLIAMIPKLSSRPAQIVNLESRYMLWAALFGGVMTIDTALSSFFNGVGRTRETLIVGIIGQVIDSIFTVGLVFGKFGLPEMGMTGAAVGTLIGTLSMLACYAVMLPREVWLEVMNIFIARSEHLVPQLFFRLRRGVPGGLSAGVDQLGNTAFIWIVAVLGASALAANNVNLTVNYLGIIPIIGLGIGCSILCATAVGKGRYTELAMILRVTVIIELLYVLLVSTVQITVPQVLLRAFGDLGQNAQTMALAIDTQRVLWTFSTAFVFSMTGAAVLESIGMARFSLVVRLTLMWCMSIPLIYCVAMSNRDAPSSLITCWIIGSVFELLIGLIYFWRIAKAIRGAENRLHLESHSASENAL</sequence>
<keyword evidence="2" id="KW-0812">Transmembrane</keyword>
<dbReference type="GO" id="GO:0015297">
    <property type="term" value="F:antiporter activity"/>
    <property type="evidence" value="ECO:0007669"/>
    <property type="project" value="InterPro"/>
</dbReference>
<evidence type="ECO:0000256" key="2">
    <source>
        <dbReference type="SAM" id="Phobius"/>
    </source>
</evidence>